<proteinExistence type="predicted"/>
<dbReference type="GeneID" id="110235787"/>
<feature type="domain" description="G-protein coupled receptors family 1 profile" evidence="6">
    <location>
        <begin position="21"/>
        <end position="270"/>
    </location>
</feature>
<dbReference type="KEGG" id="epa:110235787"/>
<feature type="transmembrane region" description="Helical" evidence="5">
    <location>
        <begin position="6"/>
        <end position="29"/>
    </location>
</feature>
<keyword evidence="2 5" id="KW-0812">Transmembrane</keyword>
<dbReference type="GO" id="GO:0016020">
    <property type="term" value="C:membrane"/>
    <property type="evidence" value="ECO:0007669"/>
    <property type="project" value="UniProtKB-SubCell"/>
</dbReference>
<feature type="transmembrane region" description="Helical" evidence="5">
    <location>
        <begin position="89"/>
        <end position="107"/>
    </location>
</feature>
<evidence type="ECO:0000256" key="2">
    <source>
        <dbReference type="ARBA" id="ARBA00022692"/>
    </source>
</evidence>
<dbReference type="Pfam" id="PF00001">
    <property type="entry name" value="7tm_1"/>
    <property type="match status" value="1"/>
</dbReference>
<dbReference type="PROSITE" id="PS50262">
    <property type="entry name" value="G_PROTEIN_RECEP_F1_2"/>
    <property type="match status" value="1"/>
</dbReference>
<feature type="transmembrane region" description="Helical" evidence="5">
    <location>
        <begin position="128"/>
        <end position="145"/>
    </location>
</feature>
<keyword evidence="3 5" id="KW-1133">Transmembrane helix</keyword>
<dbReference type="EnsemblMetazoa" id="XM_021041284.2">
    <property type="protein sequence ID" value="XP_020896943.1"/>
    <property type="gene ID" value="LOC110235787"/>
</dbReference>
<evidence type="ECO:0000313" key="8">
    <source>
        <dbReference type="Proteomes" id="UP000887567"/>
    </source>
</evidence>
<dbReference type="InterPro" id="IPR000276">
    <property type="entry name" value="GPCR_Rhodpsn"/>
</dbReference>
<evidence type="ECO:0000256" key="1">
    <source>
        <dbReference type="ARBA" id="ARBA00004370"/>
    </source>
</evidence>
<dbReference type="OrthoDB" id="10021141at2759"/>
<dbReference type="RefSeq" id="XP_020896943.1">
    <property type="nucleotide sequence ID" value="XM_021041284.2"/>
</dbReference>
<accession>A0A913X0C7</accession>
<dbReference type="GO" id="GO:0004930">
    <property type="term" value="F:G protein-coupled receptor activity"/>
    <property type="evidence" value="ECO:0007669"/>
    <property type="project" value="InterPro"/>
</dbReference>
<evidence type="ECO:0000256" key="3">
    <source>
        <dbReference type="ARBA" id="ARBA00022989"/>
    </source>
</evidence>
<dbReference type="PANTHER" id="PTHR45698:SF1">
    <property type="entry name" value="TRACE AMINE-ASSOCIATED RECEPTOR 13C-LIKE"/>
    <property type="match status" value="1"/>
</dbReference>
<feature type="transmembrane region" description="Helical" evidence="5">
    <location>
        <begin position="249"/>
        <end position="270"/>
    </location>
</feature>
<dbReference type="InterPro" id="IPR017452">
    <property type="entry name" value="GPCR_Rhodpsn_7TM"/>
</dbReference>
<keyword evidence="8" id="KW-1185">Reference proteome</keyword>
<evidence type="ECO:0000256" key="4">
    <source>
        <dbReference type="ARBA" id="ARBA00023136"/>
    </source>
</evidence>
<dbReference type="PRINTS" id="PR00237">
    <property type="entry name" value="GPCRRHODOPSN"/>
</dbReference>
<dbReference type="Proteomes" id="UP000887567">
    <property type="component" value="Unplaced"/>
</dbReference>
<sequence>MMLEIIFVIVYCIAFVFNVMGNSIVIYIICQKRKTSTDYLLLNMAFADLVYGVFVVIFLLALSSSWFAPKYYHIVVESEVFCHVFTSGNIAWVAFVDSILTMLVLSVERYFAVCRPYSFKECFSTRNVKLIVVVSWVLSVAIIAPRNSGQSCSSPRGDTAKVVSVISVVLSIATLVVLIVLSVKIYVSLWCKHSTIQPSEIKEIKEKKKKKKVTLCVLAVTVTYIVCSLPQFISNVLRVFRMPGTEEEVIMVQITLLLTFINSALDPYLFSFQNKRMRMLSKKIFMCKSNSQPQVPAPEQQVP</sequence>
<evidence type="ECO:0000259" key="6">
    <source>
        <dbReference type="PROSITE" id="PS50262"/>
    </source>
</evidence>
<dbReference type="Gene3D" id="1.20.1070.10">
    <property type="entry name" value="Rhodopsin 7-helix transmembrane proteins"/>
    <property type="match status" value="1"/>
</dbReference>
<comment type="subcellular location">
    <subcellularLocation>
        <location evidence="1">Membrane</location>
    </subcellularLocation>
</comment>
<keyword evidence="4 5" id="KW-0472">Membrane</keyword>
<feature type="transmembrane region" description="Helical" evidence="5">
    <location>
        <begin position="212"/>
        <end position="233"/>
    </location>
</feature>
<dbReference type="CDD" id="cd00637">
    <property type="entry name" value="7tm_classA_rhodopsin-like"/>
    <property type="match status" value="1"/>
</dbReference>
<feature type="transmembrane region" description="Helical" evidence="5">
    <location>
        <begin position="49"/>
        <end position="69"/>
    </location>
</feature>
<reference evidence="7" key="1">
    <citation type="submission" date="2022-11" db="UniProtKB">
        <authorList>
            <consortium name="EnsemblMetazoa"/>
        </authorList>
    </citation>
    <scope>IDENTIFICATION</scope>
</reference>
<dbReference type="SUPFAM" id="SSF81321">
    <property type="entry name" value="Family A G protein-coupled receptor-like"/>
    <property type="match status" value="1"/>
</dbReference>
<evidence type="ECO:0000256" key="5">
    <source>
        <dbReference type="SAM" id="Phobius"/>
    </source>
</evidence>
<name>A0A913X0C7_EXADI</name>
<protein>
    <recommendedName>
        <fullName evidence="6">G-protein coupled receptors family 1 profile domain-containing protein</fullName>
    </recommendedName>
</protein>
<feature type="transmembrane region" description="Helical" evidence="5">
    <location>
        <begin position="165"/>
        <end position="191"/>
    </location>
</feature>
<dbReference type="PANTHER" id="PTHR45698">
    <property type="entry name" value="TRACE AMINE-ASSOCIATED RECEPTOR 19N-RELATED"/>
    <property type="match status" value="1"/>
</dbReference>
<evidence type="ECO:0000313" key="7">
    <source>
        <dbReference type="EnsemblMetazoa" id="XP_020896943.1"/>
    </source>
</evidence>
<dbReference type="OMA" id="CLKCFFI"/>
<dbReference type="AlphaFoldDB" id="A0A913X0C7"/>
<organism evidence="7 8">
    <name type="scientific">Exaiptasia diaphana</name>
    <name type="common">Tropical sea anemone</name>
    <name type="synonym">Aiptasia pulchella</name>
    <dbReference type="NCBI Taxonomy" id="2652724"/>
    <lineage>
        <taxon>Eukaryota</taxon>
        <taxon>Metazoa</taxon>
        <taxon>Cnidaria</taxon>
        <taxon>Anthozoa</taxon>
        <taxon>Hexacorallia</taxon>
        <taxon>Actiniaria</taxon>
        <taxon>Aiptasiidae</taxon>
        <taxon>Exaiptasia</taxon>
    </lineage>
</organism>